<organism evidence="2 3">
    <name type="scientific">Gossypium gossypioides</name>
    <name type="common">Mexican cotton</name>
    <name type="synonym">Selera gossypioides</name>
    <dbReference type="NCBI Taxonomy" id="34282"/>
    <lineage>
        <taxon>Eukaryota</taxon>
        <taxon>Viridiplantae</taxon>
        <taxon>Streptophyta</taxon>
        <taxon>Embryophyta</taxon>
        <taxon>Tracheophyta</taxon>
        <taxon>Spermatophyta</taxon>
        <taxon>Magnoliopsida</taxon>
        <taxon>eudicotyledons</taxon>
        <taxon>Gunneridae</taxon>
        <taxon>Pentapetalae</taxon>
        <taxon>rosids</taxon>
        <taxon>malvids</taxon>
        <taxon>Malvales</taxon>
        <taxon>Malvaceae</taxon>
        <taxon>Malvoideae</taxon>
        <taxon>Gossypium</taxon>
    </lineage>
</organism>
<dbReference type="Proteomes" id="UP000593579">
    <property type="component" value="Unassembled WGS sequence"/>
</dbReference>
<feature type="non-terminal residue" evidence="2">
    <location>
        <position position="57"/>
    </location>
</feature>
<protein>
    <submittedName>
        <fullName evidence="2">Uncharacterized protein</fullName>
    </submittedName>
</protein>
<feature type="signal peptide" evidence="1">
    <location>
        <begin position="1"/>
        <end position="18"/>
    </location>
</feature>
<evidence type="ECO:0000313" key="2">
    <source>
        <dbReference type="EMBL" id="MBA0738071.1"/>
    </source>
</evidence>
<sequence length="57" mass="6485">MWATFPWKLLLLAFSSYPKPLDVPFDDMTMPLEFSVVPDLPQLPPFLLGKPSCCNTK</sequence>
<proteinExistence type="predicted"/>
<keyword evidence="3" id="KW-1185">Reference proteome</keyword>
<keyword evidence="1" id="KW-0732">Signal</keyword>
<evidence type="ECO:0000256" key="1">
    <source>
        <dbReference type="SAM" id="SignalP"/>
    </source>
</evidence>
<name>A0A7J9BPF1_GOSGO</name>
<accession>A0A7J9BPF1</accession>
<comment type="caution">
    <text evidence="2">The sequence shown here is derived from an EMBL/GenBank/DDBJ whole genome shotgun (WGS) entry which is preliminary data.</text>
</comment>
<dbReference type="OrthoDB" id="2382881at2759"/>
<evidence type="ECO:0000313" key="3">
    <source>
        <dbReference type="Proteomes" id="UP000593579"/>
    </source>
</evidence>
<reference evidence="2 3" key="1">
    <citation type="journal article" date="2019" name="Genome Biol. Evol.">
        <title>Insights into the evolution of the New World diploid cottons (Gossypium, subgenus Houzingenia) based on genome sequencing.</title>
        <authorList>
            <person name="Grover C.E."/>
            <person name="Arick M.A. 2nd"/>
            <person name="Thrash A."/>
            <person name="Conover J.L."/>
            <person name="Sanders W.S."/>
            <person name="Peterson D.G."/>
            <person name="Frelichowski J.E."/>
            <person name="Scheffler J.A."/>
            <person name="Scheffler B.E."/>
            <person name="Wendel J.F."/>
        </authorList>
    </citation>
    <scope>NUCLEOTIDE SEQUENCE [LARGE SCALE GENOMIC DNA]</scope>
    <source>
        <strain evidence="2">5</strain>
        <tissue evidence="2">Leaf</tissue>
    </source>
</reference>
<gene>
    <name evidence="2" type="ORF">Gogos_011483</name>
</gene>
<dbReference type="AlphaFoldDB" id="A0A7J9BPF1"/>
<feature type="chain" id="PRO_5029551468" evidence="1">
    <location>
        <begin position="19"/>
        <end position="57"/>
    </location>
</feature>
<dbReference type="EMBL" id="JABEZY010000005">
    <property type="protein sequence ID" value="MBA0738071.1"/>
    <property type="molecule type" value="Genomic_DNA"/>
</dbReference>